<dbReference type="EMBL" id="ATLV01020361">
    <property type="status" value="NOT_ANNOTATED_CDS"/>
    <property type="molecule type" value="Genomic_DNA"/>
</dbReference>
<proteinExistence type="predicted"/>
<name>A0A084W4P0_ANOSI</name>
<dbReference type="Proteomes" id="UP000030765">
    <property type="component" value="Unassembled WGS sequence"/>
</dbReference>
<dbReference type="EnsemblMetazoa" id="ASIC013145-RA">
    <property type="protein sequence ID" value="ASIC013145-PA"/>
    <property type="gene ID" value="ASIC013145"/>
</dbReference>
<sequence>MCAVYRNFINISLFNLRPACTSALHLFGESRDSKVKGTRYTVEQCHGKQFKQPRQRGKTPR</sequence>
<gene>
    <name evidence="1" type="ORF">ZHAS_00013145</name>
</gene>
<protein>
    <submittedName>
        <fullName evidence="1 2">Uncharacterized protein</fullName>
    </submittedName>
</protein>
<keyword evidence="3" id="KW-1185">Reference proteome</keyword>
<reference evidence="2" key="2">
    <citation type="submission" date="2020-05" db="UniProtKB">
        <authorList>
            <consortium name="EnsemblMetazoa"/>
        </authorList>
    </citation>
    <scope>IDENTIFICATION</scope>
</reference>
<evidence type="ECO:0000313" key="1">
    <source>
        <dbReference type="EMBL" id="KFB45184.1"/>
    </source>
</evidence>
<organism evidence="1">
    <name type="scientific">Anopheles sinensis</name>
    <name type="common">Mosquito</name>
    <dbReference type="NCBI Taxonomy" id="74873"/>
    <lineage>
        <taxon>Eukaryota</taxon>
        <taxon>Metazoa</taxon>
        <taxon>Ecdysozoa</taxon>
        <taxon>Arthropoda</taxon>
        <taxon>Hexapoda</taxon>
        <taxon>Insecta</taxon>
        <taxon>Pterygota</taxon>
        <taxon>Neoptera</taxon>
        <taxon>Endopterygota</taxon>
        <taxon>Diptera</taxon>
        <taxon>Nematocera</taxon>
        <taxon>Culicoidea</taxon>
        <taxon>Culicidae</taxon>
        <taxon>Anophelinae</taxon>
        <taxon>Anopheles</taxon>
    </lineage>
</organism>
<evidence type="ECO:0000313" key="2">
    <source>
        <dbReference type="EnsemblMetazoa" id="ASIC013145-PA"/>
    </source>
</evidence>
<dbReference type="EMBL" id="KE525299">
    <property type="protein sequence ID" value="KFB45184.1"/>
    <property type="molecule type" value="Genomic_DNA"/>
</dbReference>
<accession>A0A084W4P0</accession>
<reference evidence="1 3" key="1">
    <citation type="journal article" date="2014" name="BMC Genomics">
        <title>Genome sequence of Anopheles sinensis provides insight into genetics basis of mosquito competence for malaria parasites.</title>
        <authorList>
            <person name="Zhou D."/>
            <person name="Zhang D."/>
            <person name="Ding G."/>
            <person name="Shi L."/>
            <person name="Hou Q."/>
            <person name="Ye Y."/>
            <person name="Xu Y."/>
            <person name="Zhou H."/>
            <person name="Xiong C."/>
            <person name="Li S."/>
            <person name="Yu J."/>
            <person name="Hong S."/>
            <person name="Yu X."/>
            <person name="Zou P."/>
            <person name="Chen C."/>
            <person name="Chang X."/>
            <person name="Wang W."/>
            <person name="Lv Y."/>
            <person name="Sun Y."/>
            <person name="Ma L."/>
            <person name="Shen B."/>
            <person name="Zhu C."/>
        </authorList>
    </citation>
    <scope>NUCLEOTIDE SEQUENCE [LARGE SCALE GENOMIC DNA]</scope>
</reference>
<evidence type="ECO:0000313" key="3">
    <source>
        <dbReference type="Proteomes" id="UP000030765"/>
    </source>
</evidence>
<dbReference type="VEuPathDB" id="VectorBase:ASIC013145"/>
<dbReference type="AlphaFoldDB" id="A0A084W4P0"/>